<accession>A0A0E9N194</accession>
<gene>
    <name evidence="3" type="ORF">FPE01S_02_06180</name>
</gene>
<keyword evidence="1" id="KW-1133">Transmembrane helix</keyword>
<reference evidence="3 4" key="1">
    <citation type="submission" date="2015-04" db="EMBL/GenBank/DDBJ databases">
        <title>Whole genome shotgun sequence of Flavihumibacter petaseus NBRC 106054.</title>
        <authorList>
            <person name="Miyazawa S."/>
            <person name="Hosoyama A."/>
            <person name="Hashimoto M."/>
            <person name="Noguchi M."/>
            <person name="Tsuchikane K."/>
            <person name="Ohji S."/>
            <person name="Yamazoe A."/>
            <person name="Ichikawa N."/>
            <person name="Kimura A."/>
            <person name="Fujita N."/>
        </authorList>
    </citation>
    <scope>NUCLEOTIDE SEQUENCE [LARGE SCALE GENOMIC DNA]</scope>
    <source>
        <strain evidence="3 4">NBRC 106054</strain>
    </source>
</reference>
<evidence type="ECO:0000313" key="4">
    <source>
        <dbReference type="Proteomes" id="UP000033121"/>
    </source>
</evidence>
<dbReference type="OrthoDB" id="9793801at2"/>
<dbReference type="SUPFAM" id="SSF111369">
    <property type="entry name" value="HlyD-like secretion proteins"/>
    <property type="match status" value="2"/>
</dbReference>
<dbReference type="Proteomes" id="UP000033121">
    <property type="component" value="Unassembled WGS sequence"/>
</dbReference>
<keyword evidence="1" id="KW-0472">Membrane</keyword>
<dbReference type="PANTHER" id="PTHR30438">
    <property type="entry name" value="36 KDA ANTIGEN-RELATED"/>
    <property type="match status" value="1"/>
</dbReference>
<keyword evidence="4" id="KW-1185">Reference proteome</keyword>
<dbReference type="STRING" id="1220578.FPE01S_02_06180"/>
<dbReference type="EMBL" id="BBWV01000002">
    <property type="protein sequence ID" value="GAO43513.1"/>
    <property type="molecule type" value="Genomic_DNA"/>
</dbReference>
<dbReference type="Pfam" id="PF25881">
    <property type="entry name" value="HH_YBHG"/>
    <property type="match status" value="1"/>
</dbReference>
<organism evidence="3 4">
    <name type="scientific">Flavihumibacter petaseus NBRC 106054</name>
    <dbReference type="NCBI Taxonomy" id="1220578"/>
    <lineage>
        <taxon>Bacteria</taxon>
        <taxon>Pseudomonadati</taxon>
        <taxon>Bacteroidota</taxon>
        <taxon>Chitinophagia</taxon>
        <taxon>Chitinophagales</taxon>
        <taxon>Chitinophagaceae</taxon>
        <taxon>Flavihumibacter</taxon>
    </lineage>
</organism>
<evidence type="ECO:0000313" key="3">
    <source>
        <dbReference type="EMBL" id="GAO43513.1"/>
    </source>
</evidence>
<dbReference type="GO" id="GO:0005886">
    <property type="term" value="C:plasma membrane"/>
    <property type="evidence" value="ECO:0007669"/>
    <property type="project" value="TreeGrafter"/>
</dbReference>
<dbReference type="Gene3D" id="2.40.30.170">
    <property type="match status" value="1"/>
</dbReference>
<comment type="caution">
    <text evidence="3">The sequence shown here is derived from an EMBL/GenBank/DDBJ whole genome shotgun (WGS) entry which is preliminary data.</text>
</comment>
<sequence>MKWIRNYWALLIPLLVLIIALWVWTRSASKPAPETVIGMVEAESVDVAASFPGRLDSLLVREGDTIQKGQLLAVLHSSEISTVQQQALAAVDAARGQLTLLQQGARPQLIKSAENIYRIAQDQYELFDKTYARMQRLYNDEVVSGQEKDIVYFRYQAAQKEMETAKLNLEMLQQGANPALIQSAKAILRQAEEGYALTKNLKDNTRVYAPESGVVSQVVIKQGEVVAIGYPMMTIREHGGLYIQFNVRQDKAGSLQAGTIAPVSVPGAEPKNFNLKITEVSPSLEFANWVPVKEQGQFELRTFTIKGVPVVSVKGLRPGMTASLEISPERQ</sequence>
<dbReference type="Gene3D" id="2.40.50.100">
    <property type="match status" value="1"/>
</dbReference>
<dbReference type="RefSeq" id="WP_046369380.1">
    <property type="nucleotide sequence ID" value="NZ_BBWV01000002.1"/>
</dbReference>
<feature type="domain" description="YbhG-like alpha-helical hairpin" evidence="2">
    <location>
        <begin position="85"/>
        <end position="197"/>
    </location>
</feature>
<name>A0A0E9N194_9BACT</name>
<protein>
    <recommendedName>
        <fullName evidence="2">YbhG-like alpha-helical hairpin domain-containing protein</fullName>
    </recommendedName>
</protein>
<evidence type="ECO:0000256" key="1">
    <source>
        <dbReference type="SAM" id="Phobius"/>
    </source>
</evidence>
<feature type="transmembrane region" description="Helical" evidence="1">
    <location>
        <begin position="7"/>
        <end position="25"/>
    </location>
</feature>
<dbReference type="PANTHER" id="PTHR30438:SF2">
    <property type="entry name" value="MEMBRANE PROTEIN"/>
    <property type="match status" value="1"/>
</dbReference>
<keyword evidence="1" id="KW-0812">Transmembrane</keyword>
<evidence type="ECO:0000259" key="2">
    <source>
        <dbReference type="Pfam" id="PF25881"/>
    </source>
</evidence>
<dbReference type="InterPro" id="IPR059052">
    <property type="entry name" value="HH_YbhG-like"/>
</dbReference>
<dbReference type="AlphaFoldDB" id="A0A0E9N194"/>
<proteinExistence type="predicted"/>